<dbReference type="NCBIfam" id="NF002353">
    <property type="entry name" value="PRK01318.1-4"/>
    <property type="match status" value="1"/>
</dbReference>
<feature type="transmembrane region" description="Helical" evidence="13">
    <location>
        <begin position="374"/>
        <end position="398"/>
    </location>
</feature>
<keyword evidence="7 13" id="KW-0653">Protein transport</keyword>
<reference evidence="17 18" key="1">
    <citation type="submission" date="2019-07" db="EMBL/GenBank/DDBJ databases">
        <title>Ln-dependent methylotrophs.</title>
        <authorList>
            <person name="Tani A."/>
        </authorList>
    </citation>
    <scope>NUCLEOTIDE SEQUENCE [LARGE SCALE GENOMIC DNA]</scope>
    <source>
        <strain evidence="17 18">SM12</strain>
    </source>
</reference>
<evidence type="ECO:0000256" key="8">
    <source>
        <dbReference type="ARBA" id="ARBA00022989"/>
    </source>
</evidence>
<comment type="similarity">
    <text evidence="2 13">Belongs to the OXA1/ALB3/YidC family. Type 1 subfamily.</text>
</comment>
<keyword evidence="10 13" id="KW-0143">Chaperone</keyword>
<keyword evidence="9 13" id="KW-0472">Membrane</keyword>
<feature type="domain" description="Membrane insertase YidC/Oxa/ALB C-terminal" evidence="15">
    <location>
        <begin position="382"/>
        <end position="579"/>
    </location>
</feature>
<evidence type="ECO:0000256" key="5">
    <source>
        <dbReference type="ARBA" id="ARBA00022475"/>
    </source>
</evidence>
<dbReference type="GO" id="GO:0051205">
    <property type="term" value="P:protein insertion into membrane"/>
    <property type="evidence" value="ECO:0007669"/>
    <property type="project" value="TreeGrafter"/>
</dbReference>
<evidence type="ECO:0000313" key="17">
    <source>
        <dbReference type="EMBL" id="TRL42131.1"/>
    </source>
</evidence>
<keyword evidence="6 13" id="KW-0812">Transmembrane</keyword>
<evidence type="ECO:0000256" key="13">
    <source>
        <dbReference type="HAMAP-Rule" id="MF_01810"/>
    </source>
</evidence>
<feature type="region of interest" description="Disordered" evidence="14">
    <location>
        <begin position="37"/>
        <end position="84"/>
    </location>
</feature>
<evidence type="ECO:0000256" key="3">
    <source>
        <dbReference type="ARBA" id="ARBA00015325"/>
    </source>
</evidence>
<dbReference type="PANTHER" id="PTHR12428">
    <property type="entry name" value="OXA1"/>
    <property type="match status" value="1"/>
</dbReference>
<evidence type="ECO:0000256" key="14">
    <source>
        <dbReference type="SAM" id="MobiDB-lite"/>
    </source>
</evidence>
<feature type="compositionally biased region" description="Polar residues" evidence="14">
    <location>
        <begin position="60"/>
        <end position="76"/>
    </location>
</feature>
<dbReference type="RefSeq" id="WP_142880772.1">
    <property type="nucleotide sequence ID" value="NZ_VJMG01000007.1"/>
</dbReference>
<evidence type="ECO:0000313" key="18">
    <source>
        <dbReference type="Proteomes" id="UP000316801"/>
    </source>
</evidence>
<evidence type="ECO:0000256" key="7">
    <source>
        <dbReference type="ARBA" id="ARBA00022927"/>
    </source>
</evidence>
<proteinExistence type="inferred from homology"/>
<evidence type="ECO:0000256" key="2">
    <source>
        <dbReference type="ARBA" id="ARBA00010527"/>
    </source>
</evidence>
<feature type="transmembrane region" description="Helical" evidence="13">
    <location>
        <begin position="505"/>
        <end position="526"/>
    </location>
</feature>
<dbReference type="GO" id="GO:0015031">
    <property type="term" value="P:protein transport"/>
    <property type="evidence" value="ECO:0007669"/>
    <property type="project" value="UniProtKB-KW"/>
</dbReference>
<evidence type="ECO:0000256" key="6">
    <source>
        <dbReference type="ARBA" id="ARBA00022692"/>
    </source>
</evidence>
<feature type="transmembrane region" description="Helical" evidence="13">
    <location>
        <begin position="6"/>
        <end position="25"/>
    </location>
</feature>
<dbReference type="AlphaFoldDB" id="A0A549TGZ1"/>
<gene>
    <name evidence="13 17" type="primary">yidC</name>
    <name evidence="17" type="ORF">FNA46_02540</name>
</gene>
<dbReference type="PANTHER" id="PTHR12428:SF65">
    <property type="entry name" value="CYTOCHROME C OXIDASE ASSEMBLY PROTEIN COX18, MITOCHONDRIAL"/>
    <property type="match status" value="1"/>
</dbReference>
<dbReference type="InterPro" id="IPR028053">
    <property type="entry name" value="Membr_insert_YidC_N"/>
</dbReference>
<evidence type="ECO:0000256" key="10">
    <source>
        <dbReference type="ARBA" id="ARBA00023186"/>
    </source>
</evidence>
<dbReference type="Gene3D" id="2.70.98.90">
    <property type="match status" value="1"/>
</dbReference>
<evidence type="ECO:0000259" key="16">
    <source>
        <dbReference type="Pfam" id="PF14849"/>
    </source>
</evidence>
<evidence type="ECO:0000256" key="4">
    <source>
        <dbReference type="ARBA" id="ARBA00022448"/>
    </source>
</evidence>
<accession>A0A549TGZ1</accession>
<evidence type="ECO:0000256" key="12">
    <source>
        <dbReference type="ARBA" id="ARBA00033342"/>
    </source>
</evidence>
<sequence>MEKNRNYYIAIALSVLIVLAWQFLYMNPRLEAQRAEEAARAQQAQTTQQADGTTPAAQTSSAGGTVTGNLPGSTQAAPAATREQALAKTPRVAIDTPALNGSINLTGARLDDLQLRDYRETVDPKSPTITLLSPADTRDGYFTELGYIGGDNAGTVPGPNTVWTLAGGDKLTPKTPVTLTYTNDKGLVFTRTISVDEHYMLTVADKVQNPTGEPVSLSTYGRVTRYNKPEHPAVYVIHEGFLGVIGATSGLMEESYKNVEKEAYNNPKATGGWLGITDKYWATTLIPPQSVPYESRFMHFADGQPRYQADYKSDAITIQPGQSTELKSMVFAGAKEVPLVDGYEQSLSIPRFDLLIDWGWFYFITKPMFKLMDFFFRFFGNFGVAILCTTIVVKALFFPLASKQYASMAGMKRVQPKMEELKAKHGDDRVALQQAMMQLYKEEKINPIAGCWPVLLQIPIFFSLYKVIYVTIEMRHAPFFGWIQDLSAPDPTSLFNLFGLLPYDVPHALLIGVWPIVMGITMFLQMRMNPTPPDPTQAMIFTWMPLIFTFMLASFPAGLVIYWAWNNTLSIIQQSLIMKRHGVKIELFDNLKGLFKRKPAASK</sequence>
<dbReference type="PRINTS" id="PR00701">
    <property type="entry name" value="60KDINNERMP"/>
</dbReference>
<feature type="domain" description="Membrane insertase YidC N-terminal" evidence="16">
    <location>
        <begin position="91"/>
        <end position="371"/>
    </location>
</feature>
<dbReference type="CDD" id="cd20070">
    <property type="entry name" value="5TM_YidC_Alb3"/>
    <property type="match status" value="1"/>
</dbReference>
<dbReference type="PRINTS" id="PR01900">
    <property type="entry name" value="YIDCPROTEIN"/>
</dbReference>
<dbReference type="NCBIfam" id="TIGR03592">
    <property type="entry name" value="yidC_oxa1_cterm"/>
    <property type="match status" value="1"/>
</dbReference>
<dbReference type="GO" id="GO:0032977">
    <property type="term" value="F:membrane insertase activity"/>
    <property type="evidence" value="ECO:0007669"/>
    <property type="project" value="InterPro"/>
</dbReference>
<comment type="subcellular location">
    <subcellularLocation>
        <location evidence="1">Cell inner membrane</location>
        <topology evidence="1">Multi-pass membrane protein</topology>
    </subcellularLocation>
    <subcellularLocation>
        <location evidence="13">Cell membrane</location>
        <topology evidence="13">Multi-pass membrane protein</topology>
    </subcellularLocation>
</comment>
<keyword evidence="18" id="KW-1185">Reference proteome</keyword>
<feature type="compositionally biased region" description="Low complexity" evidence="14">
    <location>
        <begin position="40"/>
        <end position="59"/>
    </location>
</feature>
<dbReference type="InterPro" id="IPR047196">
    <property type="entry name" value="YidC_ALB_C"/>
</dbReference>
<dbReference type="NCBIfam" id="TIGR03593">
    <property type="entry name" value="yidC_nterm"/>
    <property type="match status" value="1"/>
</dbReference>
<dbReference type="Proteomes" id="UP000316801">
    <property type="component" value="Unassembled WGS sequence"/>
</dbReference>
<name>A0A549TGZ1_9HYPH</name>
<evidence type="ECO:0000256" key="1">
    <source>
        <dbReference type="ARBA" id="ARBA00004429"/>
    </source>
</evidence>
<dbReference type="InterPro" id="IPR028055">
    <property type="entry name" value="YidC/Oxa/ALB_C"/>
</dbReference>
<dbReference type="InterPro" id="IPR019998">
    <property type="entry name" value="Membr_insert_YidC"/>
</dbReference>
<keyword evidence="5 13" id="KW-1003">Cell membrane</keyword>
<protein>
    <recommendedName>
        <fullName evidence="3 13">Membrane protein insertase YidC</fullName>
    </recommendedName>
    <alternativeName>
        <fullName evidence="12 13">Foldase YidC</fullName>
    </alternativeName>
    <alternativeName>
        <fullName evidence="11 13">Membrane integrase YidC</fullName>
    </alternativeName>
    <alternativeName>
        <fullName evidence="13">Membrane protein YidC</fullName>
    </alternativeName>
</protein>
<comment type="function">
    <text evidence="13">Required for the insertion and/or proper folding and/or complex formation of integral membrane proteins into the membrane. Involved in integration of membrane proteins that insert both dependently and independently of the Sec translocase complex, as well as at least some lipoproteins. Aids folding of multispanning membrane proteins.</text>
</comment>
<dbReference type="CDD" id="cd19961">
    <property type="entry name" value="EcYidC-like_peri"/>
    <property type="match status" value="1"/>
</dbReference>
<keyword evidence="8 13" id="KW-1133">Transmembrane helix</keyword>
<dbReference type="Pfam" id="PF14849">
    <property type="entry name" value="YidC_periplas"/>
    <property type="match status" value="1"/>
</dbReference>
<comment type="caution">
    <text evidence="17">The sequence shown here is derived from an EMBL/GenBank/DDBJ whole genome shotgun (WGS) entry which is preliminary data.</text>
</comment>
<keyword evidence="4 13" id="KW-0813">Transport</keyword>
<dbReference type="InterPro" id="IPR001708">
    <property type="entry name" value="YidC/ALB3/OXA1/COX18"/>
</dbReference>
<dbReference type="InterPro" id="IPR038221">
    <property type="entry name" value="YidC_periplasmic_sf"/>
</dbReference>
<evidence type="ECO:0000256" key="9">
    <source>
        <dbReference type="ARBA" id="ARBA00023136"/>
    </source>
</evidence>
<dbReference type="GO" id="GO:0005886">
    <property type="term" value="C:plasma membrane"/>
    <property type="evidence" value="ECO:0007669"/>
    <property type="project" value="UniProtKB-SubCell"/>
</dbReference>
<feature type="transmembrane region" description="Helical" evidence="13">
    <location>
        <begin position="538"/>
        <end position="565"/>
    </location>
</feature>
<dbReference type="Pfam" id="PF02096">
    <property type="entry name" value="60KD_IMP"/>
    <property type="match status" value="1"/>
</dbReference>
<evidence type="ECO:0000256" key="11">
    <source>
        <dbReference type="ARBA" id="ARBA00033245"/>
    </source>
</evidence>
<dbReference type="HAMAP" id="MF_01810">
    <property type="entry name" value="YidC_type1"/>
    <property type="match status" value="1"/>
</dbReference>
<comment type="subunit">
    <text evidence="13">Interacts with the Sec translocase complex via SecD. Specifically interacts with transmembrane segments of nascent integral membrane proteins during membrane integration.</text>
</comment>
<organism evidence="17 18">
    <name type="scientific">Rhizobium straminoryzae</name>
    <dbReference type="NCBI Taxonomy" id="1387186"/>
    <lineage>
        <taxon>Bacteria</taxon>
        <taxon>Pseudomonadati</taxon>
        <taxon>Pseudomonadota</taxon>
        <taxon>Alphaproteobacteria</taxon>
        <taxon>Hyphomicrobiales</taxon>
        <taxon>Rhizobiaceae</taxon>
        <taxon>Rhizobium/Agrobacterium group</taxon>
        <taxon>Rhizobium</taxon>
    </lineage>
</organism>
<evidence type="ECO:0000259" key="15">
    <source>
        <dbReference type="Pfam" id="PF02096"/>
    </source>
</evidence>
<dbReference type="EMBL" id="VJMG01000007">
    <property type="protein sequence ID" value="TRL42131.1"/>
    <property type="molecule type" value="Genomic_DNA"/>
</dbReference>